<reference evidence="6 7" key="1">
    <citation type="submission" date="2014-11" db="EMBL/GenBank/DDBJ databases">
        <title>Draft Genome Sequences of Paenibacillus polymyxa NRRL B-30509 and Paenibacillus terrae NRRL B-30644, Strains from a Poultry Environment that Produce Tridecaptin A and Paenicidins.</title>
        <authorList>
            <person name="van Belkum M.J."/>
            <person name="Lohans C.T."/>
            <person name="Vederas J.C."/>
        </authorList>
    </citation>
    <scope>NUCLEOTIDE SEQUENCE [LARGE SCALE GENOMIC DNA]</scope>
    <source>
        <strain evidence="6 7">NRRL B-30644</strain>
    </source>
</reference>
<dbReference type="RefSeq" id="WP_044644455.1">
    <property type="nucleotide sequence ID" value="NZ_JTHP01000002.1"/>
</dbReference>
<accession>A0A0D7X7U7</accession>
<evidence type="ECO:0000313" key="6">
    <source>
        <dbReference type="EMBL" id="KJD47224.1"/>
    </source>
</evidence>
<dbReference type="GO" id="GO:0015095">
    <property type="term" value="F:magnesium ion transmembrane transporter activity"/>
    <property type="evidence" value="ECO:0007669"/>
    <property type="project" value="TreeGrafter"/>
</dbReference>
<dbReference type="Proteomes" id="UP000032534">
    <property type="component" value="Unassembled WGS sequence"/>
</dbReference>
<dbReference type="GO" id="GO:0015087">
    <property type="term" value="F:cobalt ion transmembrane transporter activity"/>
    <property type="evidence" value="ECO:0007669"/>
    <property type="project" value="TreeGrafter"/>
</dbReference>
<evidence type="ECO:0000256" key="5">
    <source>
        <dbReference type="SAM" id="Phobius"/>
    </source>
</evidence>
<keyword evidence="4 5" id="KW-0472">Membrane</keyword>
<evidence type="ECO:0000313" key="7">
    <source>
        <dbReference type="Proteomes" id="UP000032534"/>
    </source>
</evidence>
<feature type="transmembrane region" description="Helical" evidence="5">
    <location>
        <begin position="252"/>
        <end position="272"/>
    </location>
</feature>
<dbReference type="GO" id="GO:0050897">
    <property type="term" value="F:cobalt ion binding"/>
    <property type="evidence" value="ECO:0007669"/>
    <property type="project" value="TreeGrafter"/>
</dbReference>
<protein>
    <submittedName>
        <fullName evidence="6">Magnesium transporter</fullName>
    </submittedName>
</protein>
<organism evidence="6 7">
    <name type="scientific">Paenibacillus terrae</name>
    <dbReference type="NCBI Taxonomy" id="159743"/>
    <lineage>
        <taxon>Bacteria</taxon>
        <taxon>Bacillati</taxon>
        <taxon>Bacillota</taxon>
        <taxon>Bacilli</taxon>
        <taxon>Bacillales</taxon>
        <taxon>Paenibacillaceae</taxon>
        <taxon>Paenibacillus</taxon>
    </lineage>
</organism>
<dbReference type="PANTHER" id="PTHR46494:SF2">
    <property type="entry name" value="MAGNESIUM TRANSPORT PROTEIN CORA"/>
    <property type="match status" value="1"/>
</dbReference>
<dbReference type="EMBL" id="JTHP01000002">
    <property type="protein sequence ID" value="KJD47224.1"/>
    <property type="molecule type" value="Genomic_DNA"/>
</dbReference>
<dbReference type="CDD" id="cd12821">
    <property type="entry name" value="EcCorA_ZntB-like"/>
    <property type="match status" value="1"/>
</dbReference>
<dbReference type="Pfam" id="PF01544">
    <property type="entry name" value="CorA"/>
    <property type="match status" value="1"/>
</dbReference>
<keyword evidence="3 5" id="KW-1133">Transmembrane helix</keyword>
<name>A0A0D7X7U7_9BACL</name>
<evidence type="ECO:0000256" key="2">
    <source>
        <dbReference type="ARBA" id="ARBA00022692"/>
    </source>
</evidence>
<sequence length="322" mass="37523">MKSTAVFEQISSFRGGWEWWDIGARDWQDPIIQELKEKLPEAREWLDKVEDIPSSFISVRFLDGVQPLICGSLIYSIQEEIDSQRDCNKFYFLVLGQKLVTLNLDQNTREIMHTAERQKMLDRCESAADGMFVLARAVLHYFHTGMDKFEINLRKLEENMEKRNARTLMDSILNARFELLYWSNMFIPFSELVTASREAYLDELEENRFFKQLLYRVNRMEGLFRHYEKEIDTLISIDDAISAFRGNEITKTLTIVTAVFTPATVVGAIWGMNFENLPWIKTGWGFTAVIAATLLSMVGMYGWLMMKGWTGDLLKTNKRNKL</sequence>
<dbReference type="SUPFAM" id="SSF144083">
    <property type="entry name" value="Magnesium transport protein CorA, transmembrane region"/>
    <property type="match status" value="1"/>
</dbReference>
<dbReference type="GO" id="GO:0000287">
    <property type="term" value="F:magnesium ion binding"/>
    <property type="evidence" value="ECO:0007669"/>
    <property type="project" value="TreeGrafter"/>
</dbReference>
<dbReference type="InterPro" id="IPR002523">
    <property type="entry name" value="MgTranspt_CorA/ZnTranspt_ZntB"/>
</dbReference>
<dbReference type="InterPro" id="IPR045863">
    <property type="entry name" value="CorA_TM1_TM2"/>
</dbReference>
<dbReference type="PATRIC" id="fig|159743.3.peg.331"/>
<evidence type="ECO:0000256" key="3">
    <source>
        <dbReference type="ARBA" id="ARBA00022989"/>
    </source>
</evidence>
<evidence type="ECO:0000256" key="4">
    <source>
        <dbReference type="ARBA" id="ARBA00023136"/>
    </source>
</evidence>
<gene>
    <name evidence="6" type="ORF">QD47_01480</name>
</gene>
<dbReference type="GO" id="GO:0005886">
    <property type="term" value="C:plasma membrane"/>
    <property type="evidence" value="ECO:0007669"/>
    <property type="project" value="UniProtKB-SubCell"/>
</dbReference>
<proteinExistence type="predicted"/>
<dbReference type="AlphaFoldDB" id="A0A0D7X7U7"/>
<dbReference type="OrthoDB" id="9803416at2"/>
<dbReference type="PANTHER" id="PTHR46494">
    <property type="entry name" value="CORA FAMILY METAL ION TRANSPORTER (EUROFUNG)"/>
    <property type="match status" value="1"/>
</dbReference>
<keyword evidence="2 5" id="KW-0812">Transmembrane</keyword>
<feature type="transmembrane region" description="Helical" evidence="5">
    <location>
        <begin position="284"/>
        <end position="304"/>
    </location>
</feature>
<dbReference type="Gene3D" id="1.20.58.340">
    <property type="entry name" value="Magnesium transport protein CorA, transmembrane region"/>
    <property type="match status" value="2"/>
</dbReference>
<comment type="subcellular location">
    <subcellularLocation>
        <location evidence="1">Cell membrane</location>
        <topology evidence="1">Multi-pass membrane protein</topology>
    </subcellularLocation>
</comment>
<comment type="caution">
    <text evidence="6">The sequence shown here is derived from an EMBL/GenBank/DDBJ whole genome shotgun (WGS) entry which is preliminary data.</text>
</comment>
<keyword evidence="7" id="KW-1185">Reference proteome</keyword>
<evidence type="ECO:0000256" key="1">
    <source>
        <dbReference type="ARBA" id="ARBA00004651"/>
    </source>
</evidence>